<dbReference type="Proteomes" id="UP000800093">
    <property type="component" value="Unassembled WGS sequence"/>
</dbReference>
<proteinExistence type="predicted"/>
<sequence length="245" mass="27098">MRLLTLLSPALLAANAFASESESATSSSSVSSASSSSSSAASSSSSSSSSSSAIPEPTPVGEIWSPKWKDSDLSSYTKKCQNKAIFNAEIYRLGELYPTLKDFAPELKVFYNKQLYPGSWGGVDKHGNERELLKMGLEELPFGVREWLQRNPTQRRFSMQEDVVFFAPGAIYPIMPLWVDEPETEAGSVGSDCEGLFEDLENYSTEPKDGAVLARLEHTRKEKNEIEFTIEAFQVKKAEQSRDEL</sequence>
<feature type="compositionally biased region" description="Low complexity" evidence="1">
    <location>
        <begin position="19"/>
        <end position="53"/>
    </location>
</feature>
<dbReference type="EMBL" id="ML986580">
    <property type="protein sequence ID" value="KAF2270193.1"/>
    <property type="molecule type" value="Genomic_DNA"/>
</dbReference>
<feature type="signal peptide" evidence="2">
    <location>
        <begin position="1"/>
        <end position="18"/>
    </location>
</feature>
<feature type="region of interest" description="Disordered" evidence="1">
    <location>
        <begin position="19"/>
        <end position="65"/>
    </location>
</feature>
<evidence type="ECO:0000313" key="4">
    <source>
        <dbReference type="Proteomes" id="UP000800093"/>
    </source>
</evidence>
<keyword evidence="2" id="KW-0732">Signal</keyword>
<organism evidence="3 4">
    <name type="scientific">Lojkania enalia</name>
    <dbReference type="NCBI Taxonomy" id="147567"/>
    <lineage>
        <taxon>Eukaryota</taxon>
        <taxon>Fungi</taxon>
        <taxon>Dikarya</taxon>
        <taxon>Ascomycota</taxon>
        <taxon>Pezizomycotina</taxon>
        <taxon>Dothideomycetes</taxon>
        <taxon>Pleosporomycetidae</taxon>
        <taxon>Pleosporales</taxon>
        <taxon>Pleosporales incertae sedis</taxon>
        <taxon>Lojkania</taxon>
    </lineage>
</organism>
<evidence type="ECO:0000256" key="1">
    <source>
        <dbReference type="SAM" id="MobiDB-lite"/>
    </source>
</evidence>
<name>A0A9P4NBN2_9PLEO</name>
<gene>
    <name evidence="3" type="ORF">CC78DRAFT_574322</name>
</gene>
<accession>A0A9P4NBN2</accession>
<dbReference type="OrthoDB" id="4359806at2759"/>
<feature type="chain" id="PRO_5040223859" evidence="2">
    <location>
        <begin position="19"/>
        <end position="245"/>
    </location>
</feature>
<reference evidence="4" key="1">
    <citation type="journal article" date="2020" name="Stud. Mycol.">
        <title>101 Dothideomycetes genomes: A test case for predicting lifestyles and emergence of pathogens.</title>
        <authorList>
            <person name="Haridas S."/>
            <person name="Albert R."/>
            <person name="Binder M."/>
            <person name="Bloem J."/>
            <person name="LaButti K."/>
            <person name="Salamov A."/>
            <person name="Andreopoulos B."/>
            <person name="Baker S."/>
            <person name="Barry K."/>
            <person name="Bills G."/>
            <person name="Bluhm B."/>
            <person name="Cannon C."/>
            <person name="Castanera R."/>
            <person name="Culley D."/>
            <person name="Daum C."/>
            <person name="Ezra D."/>
            <person name="Gonzalez J."/>
            <person name="Henrissat B."/>
            <person name="Kuo A."/>
            <person name="Liang C."/>
            <person name="Lipzen A."/>
            <person name="Lutzoni F."/>
            <person name="Magnuson J."/>
            <person name="Mondo S."/>
            <person name="Nolan M."/>
            <person name="Ohm R."/>
            <person name="Pangilinan J."/>
            <person name="Park H.-J."/>
            <person name="Ramirez L."/>
            <person name="Alfaro M."/>
            <person name="Sun H."/>
            <person name="Tritt A."/>
            <person name="Yoshinaga Y."/>
            <person name="Zwiers L.-H."/>
            <person name="Turgeon B."/>
            <person name="Goodwin S."/>
            <person name="Spatafora J."/>
            <person name="Crous P."/>
            <person name="Grigoriev I."/>
        </authorList>
    </citation>
    <scope>NUCLEOTIDE SEQUENCE [LARGE SCALE GENOMIC DNA]</scope>
    <source>
        <strain evidence="4">CBS 304.66</strain>
    </source>
</reference>
<protein>
    <submittedName>
        <fullName evidence="3">Uncharacterized protein</fullName>
    </submittedName>
</protein>
<evidence type="ECO:0000313" key="3">
    <source>
        <dbReference type="EMBL" id="KAF2270193.1"/>
    </source>
</evidence>
<comment type="caution">
    <text evidence="3">The sequence shown here is derived from an EMBL/GenBank/DDBJ whole genome shotgun (WGS) entry which is preliminary data.</text>
</comment>
<evidence type="ECO:0000256" key="2">
    <source>
        <dbReference type="SAM" id="SignalP"/>
    </source>
</evidence>
<keyword evidence="4" id="KW-1185">Reference proteome</keyword>
<dbReference type="AlphaFoldDB" id="A0A9P4NBN2"/>